<feature type="compositionally biased region" description="Low complexity" evidence="4">
    <location>
        <begin position="781"/>
        <end position="794"/>
    </location>
</feature>
<proteinExistence type="inferred from homology"/>
<dbReference type="GO" id="GO:0007026">
    <property type="term" value="P:negative regulation of microtubule depolymerization"/>
    <property type="evidence" value="ECO:0007669"/>
    <property type="project" value="TreeGrafter"/>
</dbReference>
<dbReference type="GO" id="GO:0016477">
    <property type="term" value="P:cell migration"/>
    <property type="evidence" value="ECO:0007669"/>
    <property type="project" value="TreeGrafter"/>
</dbReference>
<feature type="compositionally biased region" description="Polar residues" evidence="4">
    <location>
        <begin position="2083"/>
        <end position="2099"/>
    </location>
</feature>
<keyword evidence="6" id="KW-1185">Reference proteome</keyword>
<gene>
    <name evidence="5" type="ORF">RRG08_043451</name>
</gene>
<feature type="region of interest" description="Disordered" evidence="4">
    <location>
        <begin position="1915"/>
        <end position="2147"/>
    </location>
</feature>
<dbReference type="Pfam" id="PF00514">
    <property type="entry name" value="Arm"/>
    <property type="match status" value="1"/>
</dbReference>
<comment type="similarity">
    <text evidence="1">Belongs to the adenomatous polyposis coli (APC) family.</text>
</comment>
<feature type="compositionally biased region" description="Basic and acidic residues" evidence="4">
    <location>
        <begin position="1977"/>
        <end position="1987"/>
    </location>
</feature>
<feature type="region of interest" description="Disordered" evidence="4">
    <location>
        <begin position="1510"/>
        <end position="1615"/>
    </location>
</feature>
<evidence type="ECO:0000313" key="5">
    <source>
        <dbReference type="EMBL" id="KAK3798998.1"/>
    </source>
</evidence>
<dbReference type="InterPro" id="IPR011989">
    <property type="entry name" value="ARM-like"/>
</dbReference>
<feature type="compositionally biased region" description="Polar residues" evidence="4">
    <location>
        <begin position="1569"/>
        <end position="1590"/>
    </location>
</feature>
<feature type="compositionally biased region" description="Polar residues" evidence="4">
    <location>
        <begin position="826"/>
        <end position="848"/>
    </location>
</feature>
<dbReference type="GO" id="GO:0007399">
    <property type="term" value="P:nervous system development"/>
    <property type="evidence" value="ECO:0007669"/>
    <property type="project" value="TreeGrafter"/>
</dbReference>
<feature type="compositionally biased region" description="Polar residues" evidence="4">
    <location>
        <begin position="1709"/>
        <end position="1722"/>
    </location>
</feature>
<dbReference type="PANTHER" id="PTHR12607:SF12">
    <property type="entry name" value="APC-LIKE, ISOFORM A-RELATED"/>
    <property type="match status" value="1"/>
</dbReference>
<feature type="compositionally biased region" description="Polar residues" evidence="4">
    <location>
        <begin position="992"/>
        <end position="1006"/>
    </location>
</feature>
<feature type="region of interest" description="Disordered" evidence="4">
    <location>
        <begin position="1727"/>
        <end position="1903"/>
    </location>
</feature>
<dbReference type="PANTHER" id="PTHR12607">
    <property type="entry name" value="ADENOMATOUS POLYPOSIS COLI PROTEIN FAMILY"/>
    <property type="match status" value="1"/>
</dbReference>
<feature type="region of interest" description="Disordered" evidence="4">
    <location>
        <begin position="1209"/>
        <end position="1231"/>
    </location>
</feature>
<feature type="compositionally biased region" description="Acidic residues" evidence="4">
    <location>
        <begin position="1284"/>
        <end position="1295"/>
    </location>
</feature>
<dbReference type="Pfam" id="PF05923">
    <property type="entry name" value="APC_r"/>
    <property type="match status" value="5"/>
</dbReference>
<keyword evidence="2" id="KW-0879">Wnt signaling pathway</keyword>
<dbReference type="SUPFAM" id="SSF48371">
    <property type="entry name" value="ARM repeat"/>
    <property type="match status" value="1"/>
</dbReference>
<feature type="region of interest" description="Disordered" evidence="4">
    <location>
        <begin position="547"/>
        <end position="574"/>
    </location>
</feature>
<feature type="region of interest" description="Disordered" evidence="4">
    <location>
        <begin position="2346"/>
        <end position="2548"/>
    </location>
</feature>
<dbReference type="InterPro" id="IPR000225">
    <property type="entry name" value="Armadillo"/>
</dbReference>
<protein>
    <recommendedName>
        <fullName evidence="7">Adenomatous polyposis coli protein</fullName>
    </recommendedName>
</protein>
<dbReference type="InterPro" id="IPR009223">
    <property type="entry name" value="APC_rpt"/>
</dbReference>
<feature type="compositionally biased region" description="Low complexity" evidence="4">
    <location>
        <begin position="645"/>
        <end position="657"/>
    </location>
</feature>
<dbReference type="GO" id="GO:0007389">
    <property type="term" value="P:pattern specification process"/>
    <property type="evidence" value="ECO:0007669"/>
    <property type="project" value="TreeGrafter"/>
</dbReference>
<dbReference type="GO" id="GO:0016055">
    <property type="term" value="P:Wnt signaling pathway"/>
    <property type="evidence" value="ECO:0007669"/>
    <property type="project" value="UniProtKB-KW"/>
</dbReference>
<dbReference type="InterPro" id="IPR016024">
    <property type="entry name" value="ARM-type_fold"/>
</dbReference>
<feature type="compositionally biased region" description="Low complexity" evidence="4">
    <location>
        <begin position="2481"/>
        <end position="2492"/>
    </location>
</feature>
<feature type="compositionally biased region" description="Low complexity" evidence="4">
    <location>
        <begin position="2182"/>
        <end position="2201"/>
    </location>
</feature>
<dbReference type="SMART" id="SM00185">
    <property type="entry name" value="ARM"/>
    <property type="match status" value="7"/>
</dbReference>
<dbReference type="EMBL" id="JAWDGP010000600">
    <property type="protein sequence ID" value="KAK3798998.1"/>
    <property type="molecule type" value="Genomic_DNA"/>
</dbReference>
<dbReference type="GO" id="GO:0005881">
    <property type="term" value="C:cytoplasmic microtubule"/>
    <property type="evidence" value="ECO:0007669"/>
    <property type="project" value="TreeGrafter"/>
</dbReference>
<feature type="region of interest" description="Disordered" evidence="4">
    <location>
        <begin position="974"/>
        <end position="1006"/>
    </location>
</feature>
<feature type="compositionally biased region" description="Basic and acidic residues" evidence="4">
    <location>
        <begin position="2514"/>
        <end position="2531"/>
    </location>
</feature>
<evidence type="ECO:0000313" key="6">
    <source>
        <dbReference type="Proteomes" id="UP001283361"/>
    </source>
</evidence>
<feature type="compositionally biased region" description="Low complexity" evidence="4">
    <location>
        <begin position="1510"/>
        <end position="1523"/>
    </location>
</feature>
<feature type="region of interest" description="Disordered" evidence="4">
    <location>
        <begin position="2182"/>
        <end position="2211"/>
    </location>
</feature>
<feature type="compositionally biased region" description="Acidic residues" evidence="4">
    <location>
        <begin position="238"/>
        <end position="248"/>
    </location>
</feature>
<feature type="compositionally biased region" description="Polar residues" evidence="4">
    <location>
        <begin position="1888"/>
        <end position="1903"/>
    </location>
</feature>
<feature type="region of interest" description="Disordered" evidence="4">
    <location>
        <begin position="2229"/>
        <end position="2267"/>
    </location>
</feature>
<dbReference type="GO" id="GO:0045295">
    <property type="term" value="F:gamma-catenin binding"/>
    <property type="evidence" value="ECO:0007669"/>
    <property type="project" value="TreeGrafter"/>
</dbReference>
<name>A0AAE1B3J5_9GAST</name>
<evidence type="ECO:0000256" key="3">
    <source>
        <dbReference type="PROSITE-ProRule" id="PRU00259"/>
    </source>
</evidence>
<feature type="compositionally biased region" description="Low complexity" evidence="4">
    <location>
        <begin position="2444"/>
        <end position="2455"/>
    </location>
</feature>
<evidence type="ECO:0000256" key="2">
    <source>
        <dbReference type="ARBA" id="ARBA00022687"/>
    </source>
</evidence>
<comment type="caution">
    <text evidence="5">The sequence shown here is derived from an EMBL/GenBank/DDBJ whole genome shotgun (WGS) entry which is preliminary data.</text>
</comment>
<feature type="compositionally biased region" description="Polar residues" evidence="4">
    <location>
        <begin position="702"/>
        <end position="711"/>
    </location>
</feature>
<evidence type="ECO:0008006" key="7">
    <source>
        <dbReference type="Google" id="ProtNLM"/>
    </source>
</evidence>
<feature type="compositionally biased region" description="Polar residues" evidence="4">
    <location>
        <begin position="1122"/>
        <end position="1132"/>
    </location>
</feature>
<feature type="region of interest" description="Disordered" evidence="4">
    <location>
        <begin position="588"/>
        <end position="850"/>
    </location>
</feature>
<feature type="repeat" description="ARM" evidence="3">
    <location>
        <begin position="339"/>
        <end position="367"/>
    </location>
</feature>
<sequence length="2548" mass="271242">MVLRGGHRVSLATQTGEIRPADSSSILDGVATGMPFNPNLYHGAWPIEKGASARHGPLSSSFDGVGGPATTGDLASVISFNSTNSSSTTASNSNVVKQKLMVGSFPGNSSSSGGDEQPQQLGSKVEMVYSLLSMLGTHDKDDMSRTLFAMSQSQDSCLAMRQSGCLPLLLQLLHGSDKDSGLLGKTRGSKAARARASAALHNIVHCQHDDKRARREARTLRLLEQIRAHCDQRRQGEEGEEEDEEDVAEASSSSCKDMEHHPGAAILALMRLSFDEEYRLAICTLGGLQAIAELLEIDNRQASQDLEYSTTVRRYACMALTNLTFGDGKNKALLCSMRGAMGALVAQLASQSEDLIQAAASVLRNLSWRADLASKKTLREIGAVTTLMQAAMTVKKETTLKSILSALWNLSSHCSENKAEICAVDGALQFLVSLLSYKSQAKTLAIVENGGGILRNVSSQVAIREDYRQILRSNDCLHLLLQQLRSTSLTIVSNACGTLWNLSARCAQDQTALRDMGAVAMLRNLVHSKHKMISSGSSAALRNLLASIPDGEGGGPGTGAGAHSSRPSLHARKQRALEEELASQNLAETCDNVESPRNSPIATATSTTTTSLTASGNKVEAVEGGSIHRSESEPRRFVYHHMNNSSSSVGSDVGSPVKSDDDGRRHMTRRQMMPRNGADSSSGGPGASKRVLSPQCVARAGSQDSVGSTHSDISHDRRRAHSMLARSSQLLNKRQGSSAEGRTGGSGTAFPPGSADHKMMVLQQQQQQLQQQLLHHKQHHLPLSQSSYAPSSSYTPAVVNNTPAHSSRRPQQPHHYPQHYHHAPAVTSSSFSQPPQHSWQPQTSSSSAALPPNSRIVQYMQEVAIYAGVEPHATFHPNSSLTQSAPTSQSLALHSSQPAVEMYSNTLPASLPSSSTAADVYYQQQQQALMERLGKSSASKAASLTSSGVAGQLHLSVDDDADDQPVNYSLKYQDVASSSSQPSPGLQYPGHMTSSNQGETTNSNVGTFRINPELLRASGLSSSFTDHAAVSASSSAGSMMVNPALVNSPLQHRRPVPNVIPNRFSTPPSNMYRSGGPPAGLQFMTPQGAAYPGRYPVSQRYPVPALSSSFASSHPTGHPAGSVQSRSFSLPSAHQHGNPLLSHSAVQASLTAYAETDLDLDDQPTDFSLRYSEEVAEDSSLVPVRAIRHDYHPPQEEQPINYSMRFQREETMSAKQQEQTQKPDGSGAPNCVECRYAEARRTNEQLDNSSNDDQVRTFCTEGTPYLSTATSLTDLAQVGKHDEDNEDDEEEEEREENTNPVGNGHDVRHLHQQHVQGCRHQAASAHKTAAAGTGMMTLLNDTGSSGAGNLTLVDPDRTLTPGDPEKSKGEVEMTASSSGSQTTDRHTGSTVVVAAVRAGSSLSSRADSHDAELQEAQQNFHSDANEGASDQTKRYYEEGTPTFFSRVSSLSSLHSSEARDNGDTQITKHPAGCEKVDLPCIVEADAAEPMLAPAREKKGVAVPAETCSGASTAAGKTSSGPGSNLRRITEQGQRSDREAKTVTFDENHQVEETPLMFSRSSSPESLSSFDTQSVHSSVISEYSRRASQVVSPSEIPDSPSESMPSSPPRRAHSPTRRLREHLNNFSSTPKSTNVVAKQSLDVNRTPATLRSEPFMNFAAFDESNKPLDFTNRKLSGLSMPSSVGKIPPNPALMLHNFPAFDDEEDDQPINFSSRDQESQQMPPLTFSTFQKNIHPPPPAPAAHQHQGVGGGFMGSSSNTPSRLLTPRGKSSLPTLVEQSVAENAETESSSGKSEVPVVYAEEGTPPNMSETTSLSGLTMDHLETGQEETYNTSSIIKGLDDLSIESVPSSGNNPSLGQHKQRGQALGSGASFSHGFSSNSNQSKMELAQQQQDFHTYQEQQQQVPALHAVLQTTASNLSLPNPECPESVTQKGLDQPLPLAVEKGNEEEPSEETAEVTLTSGDQISPASPKTLAAAEGDKQDERDSSMSEVSEGEEDILAQCISSGMPTPSASSAPSSSKQGGNASQLPKPSALPLASPQKANKTKADRAPSNGQNSSQTPPQGKPQQAPSQSHSSKPHPRLTGTTSKSSASKNLNPTLNRAAAAKASEGLHKRPPQSPAKSSATAKPTGAATVISRHASSVAARNEDMYADFSRDCLKSYATEGTPVTFSAATSLSDLSILTHSSSSPSNKKSSSSSKSPGETDSKIDNSSLCEENEELLLSQMIEQGMPKGRSTGRRHGGGRGENSGGGGASNDGNSGGKKQNSKVCNTSAFVPRMSNLRVVAPFHDFVPATDTVKTYNVEGTLRNFSAATSLSDLTIDSIEGPTKAGKATGVRGVSKISKIQPPQASYIPGPFSPPPSDSLHTYNLEGSPLTFSHNASSLSSLGDELEPRGAGSGVSASPHKDNSGSHQMYTHHMNAAVGDQNESDSSSSIPRERHIVGQSSEDSSIAGDSSHITSGQPRGGDQPVKYTVEDTPVTFSRSSSLSSLNSLDKGEGPASRASEKQEAAGLGIKRREQNLKPEATSERVSDAEDDLADCTPHHQSRPC</sequence>
<feature type="compositionally biased region" description="Low complexity" evidence="4">
    <location>
        <begin position="762"/>
        <end position="773"/>
    </location>
</feature>
<dbReference type="GO" id="GO:0016342">
    <property type="term" value="C:catenin complex"/>
    <property type="evidence" value="ECO:0007669"/>
    <property type="project" value="TreeGrafter"/>
</dbReference>
<feature type="compositionally biased region" description="Acidic residues" evidence="4">
    <location>
        <begin position="1946"/>
        <end position="1955"/>
    </location>
</feature>
<dbReference type="Gene3D" id="1.25.10.10">
    <property type="entry name" value="Leucine-rich Repeat Variant"/>
    <property type="match status" value="1"/>
</dbReference>
<feature type="compositionally biased region" description="Low complexity" evidence="4">
    <location>
        <begin position="1591"/>
        <end position="1604"/>
    </location>
</feature>
<organism evidence="5 6">
    <name type="scientific">Elysia crispata</name>
    <name type="common">lettuce slug</name>
    <dbReference type="NCBI Taxonomy" id="231223"/>
    <lineage>
        <taxon>Eukaryota</taxon>
        <taxon>Metazoa</taxon>
        <taxon>Spiralia</taxon>
        <taxon>Lophotrochozoa</taxon>
        <taxon>Mollusca</taxon>
        <taxon>Gastropoda</taxon>
        <taxon>Heterobranchia</taxon>
        <taxon>Euthyneura</taxon>
        <taxon>Panpulmonata</taxon>
        <taxon>Sacoglossa</taxon>
        <taxon>Placobranchoidea</taxon>
        <taxon>Plakobranchidae</taxon>
        <taxon>Elysia</taxon>
    </lineage>
</organism>
<feature type="compositionally biased region" description="Basic and acidic residues" evidence="4">
    <location>
        <begin position="1527"/>
        <end position="1551"/>
    </location>
</feature>
<accession>A0AAE1B3J5</accession>
<dbReference type="Pfam" id="PF18797">
    <property type="entry name" value="APC_rep"/>
    <property type="match status" value="1"/>
</dbReference>
<feature type="region of interest" description="Disordered" evidence="4">
    <location>
        <begin position="1108"/>
        <end position="1136"/>
    </location>
</feature>
<dbReference type="InterPro" id="IPR026818">
    <property type="entry name" value="Apc_fam"/>
</dbReference>
<dbReference type="InterPro" id="IPR041257">
    <property type="entry name" value="APC_rep"/>
</dbReference>
<feature type="compositionally biased region" description="Gly residues" evidence="4">
    <location>
        <begin position="2244"/>
        <end position="2260"/>
    </location>
</feature>
<feature type="compositionally biased region" description="Polar residues" evidence="4">
    <location>
        <begin position="2374"/>
        <end position="2385"/>
    </location>
</feature>
<dbReference type="PROSITE" id="PS50176">
    <property type="entry name" value="ARM_REPEAT"/>
    <property type="match status" value="1"/>
</dbReference>
<feature type="compositionally biased region" description="Polar residues" evidence="4">
    <location>
        <begin position="2052"/>
        <end position="2075"/>
    </location>
</feature>
<feature type="compositionally biased region" description="Polar residues" evidence="4">
    <location>
        <begin position="975"/>
        <end position="984"/>
    </location>
</feature>
<dbReference type="Pfam" id="PF05972">
    <property type="entry name" value="APC_15aa"/>
    <property type="match status" value="1"/>
</dbReference>
<dbReference type="GO" id="GO:0008013">
    <property type="term" value="F:beta-catenin binding"/>
    <property type="evidence" value="ECO:0007669"/>
    <property type="project" value="InterPro"/>
</dbReference>
<evidence type="ECO:0000256" key="1">
    <source>
        <dbReference type="ARBA" id="ARBA00009051"/>
    </source>
</evidence>
<dbReference type="GO" id="GO:0001708">
    <property type="term" value="P:cell fate specification"/>
    <property type="evidence" value="ECO:0007669"/>
    <property type="project" value="TreeGrafter"/>
</dbReference>
<feature type="compositionally biased region" description="Basic residues" evidence="4">
    <location>
        <begin position="806"/>
        <end position="822"/>
    </location>
</feature>
<dbReference type="GO" id="GO:0090090">
    <property type="term" value="P:negative regulation of canonical Wnt signaling pathway"/>
    <property type="evidence" value="ECO:0007669"/>
    <property type="project" value="TreeGrafter"/>
</dbReference>
<feature type="region of interest" description="Disordered" evidence="4">
    <location>
        <begin position="1347"/>
        <end position="1388"/>
    </location>
</feature>
<feature type="compositionally biased region" description="Low complexity" evidence="4">
    <location>
        <begin position="1558"/>
        <end position="1568"/>
    </location>
</feature>
<reference evidence="5" key="1">
    <citation type="journal article" date="2023" name="G3 (Bethesda)">
        <title>A reference genome for the long-term kleptoplast-retaining sea slug Elysia crispata morphotype clarki.</title>
        <authorList>
            <person name="Eastman K.E."/>
            <person name="Pendleton A.L."/>
            <person name="Shaikh M.A."/>
            <person name="Suttiyut T."/>
            <person name="Ogas R."/>
            <person name="Tomko P."/>
            <person name="Gavelis G."/>
            <person name="Widhalm J.R."/>
            <person name="Wisecaver J.H."/>
        </authorList>
    </citation>
    <scope>NUCLEOTIDE SEQUENCE</scope>
    <source>
        <strain evidence="5">ECLA1</strain>
    </source>
</reference>
<feature type="region of interest" description="Disordered" evidence="4">
    <location>
        <begin position="231"/>
        <end position="257"/>
    </location>
</feature>
<dbReference type="GO" id="GO:0008017">
    <property type="term" value="F:microtubule binding"/>
    <property type="evidence" value="ECO:0007669"/>
    <property type="project" value="TreeGrafter"/>
</dbReference>
<evidence type="ECO:0000256" key="4">
    <source>
        <dbReference type="SAM" id="MobiDB-lite"/>
    </source>
</evidence>
<feature type="region of interest" description="Disordered" evidence="4">
    <location>
        <begin position="1703"/>
        <end position="1722"/>
    </location>
</feature>
<dbReference type="InterPro" id="IPR009240">
    <property type="entry name" value="APC_15aa_rpt"/>
</dbReference>
<feature type="compositionally biased region" description="Polar residues" evidence="4">
    <location>
        <begin position="1846"/>
        <end position="1858"/>
    </location>
</feature>
<feature type="compositionally biased region" description="Polar residues" evidence="4">
    <location>
        <begin position="1771"/>
        <end position="1792"/>
    </location>
</feature>
<dbReference type="Proteomes" id="UP001283361">
    <property type="component" value="Unassembled WGS sequence"/>
</dbReference>
<dbReference type="GO" id="GO:0030877">
    <property type="term" value="C:beta-catenin destruction complex"/>
    <property type="evidence" value="ECO:0007669"/>
    <property type="project" value="TreeGrafter"/>
</dbReference>
<feature type="compositionally biased region" description="Low complexity" evidence="4">
    <location>
        <begin position="602"/>
        <end position="615"/>
    </location>
</feature>
<feature type="compositionally biased region" description="Polar residues" evidence="4">
    <location>
        <begin position="1957"/>
        <end position="1969"/>
    </location>
</feature>
<feature type="compositionally biased region" description="Polar residues" evidence="4">
    <location>
        <begin position="1213"/>
        <end position="1223"/>
    </location>
</feature>
<feature type="compositionally biased region" description="Low complexity" evidence="4">
    <location>
        <begin position="1867"/>
        <end position="1883"/>
    </location>
</feature>
<feature type="compositionally biased region" description="Basic and acidic residues" evidence="4">
    <location>
        <begin position="626"/>
        <end position="636"/>
    </location>
</feature>
<feature type="region of interest" description="Disordered" evidence="4">
    <location>
        <begin position="1268"/>
        <end position="1304"/>
    </location>
</feature>
<dbReference type="FunFam" id="1.25.10.10:FF:000305">
    <property type="entry name" value="Adenomatous polyposis coli"/>
    <property type="match status" value="1"/>
</dbReference>
<feature type="compositionally biased region" description="Polar residues" evidence="4">
    <location>
        <begin position="725"/>
        <end position="740"/>
    </location>
</feature>
<feature type="compositionally biased region" description="Polar residues" evidence="4">
    <location>
        <begin position="1806"/>
        <end position="1816"/>
    </location>
</feature>
<feature type="compositionally biased region" description="Low complexity" evidence="4">
    <location>
        <begin position="2004"/>
        <end position="2040"/>
    </location>
</feature>
<feature type="compositionally biased region" description="Gly residues" evidence="4">
    <location>
        <begin position="551"/>
        <end position="560"/>
    </location>
</feature>